<dbReference type="AlphaFoldDB" id="A0A267E626"/>
<feature type="compositionally biased region" description="Acidic residues" evidence="4">
    <location>
        <begin position="296"/>
        <end position="307"/>
    </location>
</feature>
<evidence type="ECO:0000256" key="4">
    <source>
        <dbReference type="SAM" id="MobiDB-lite"/>
    </source>
</evidence>
<keyword evidence="2" id="KW-0597">Phosphoprotein</keyword>
<dbReference type="EMBL" id="NIVC01000864">
    <property type="protein sequence ID" value="PAA75740.1"/>
    <property type="molecule type" value="Genomic_DNA"/>
</dbReference>
<keyword evidence="1" id="KW-1017">Isopeptide bond</keyword>
<name>A0A267E626_9PLAT</name>
<feature type="domain" description="ZMYM2-like/QRICH1 C-terminal" evidence="5">
    <location>
        <begin position="113"/>
        <end position="250"/>
    </location>
</feature>
<dbReference type="OrthoDB" id="10038493at2759"/>
<dbReference type="PANTHER" id="PTHR46963:SF2">
    <property type="match status" value="1"/>
</dbReference>
<feature type="region of interest" description="Disordered" evidence="4">
    <location>
        <begin position="261"/>
        <end position="313"/>
    </location>
</feature>
<reference evidence="6 8" key="1">
    <citation type="submission" date="2017-06" db="EMBL/GenBank/DDBJ databases">
        <title>A platform for efficient transgenesis in Macrostomum lignano, a flatworm model organism for stem cell research.</title>
        <authorList>
            <person name="Berezikov E."/>
        </authorList>
    </citation>
    <scope>NUCLEOTIDE SEQUENCE [LARGE SCALE GENOMIC DNA]</scope>
    <source>
        <strain evidence="6">DV1</strain>
        <tissue evidence="6">Whole organism</tissue>
    </source>
</reference>
<keyword evidence="8" id="KW-1185">Reference proteome</keyword>
<keyword evidence="3" id="KW-0832">Ubl conjugation</keyword>
<dbReference type="PANTHER" id="PTHR46963">
    <property type="entry name" value="SIMILAR TO RIKEN CDNA E130308A19"/>
    <property type="match status" value="1"/>
</dbReference>
<dbReference type="STRING" id="282301.A0A267E626"/>
<proteinExistence type="predicted"/>
<evidence type="ECO:0000256" key="2">
    <source>
        <dbReference type="ARBA" id="ARBA00022553"/>
    </source>
</evidence>
<evidence type="ECO:0000313" key="6">
    <source>
        <dbReference type="EMBL" id="PAA56112.1"/>
    </source>
</evidence>
<feature type="compositionally biased region" description="Polar residues" evidence="4">
    <location>
        <begin position="262"/>
        <end position="274"/>
    </location>
</feature>
<dbReference type="Proteomes" id="UP000215902">
    <property type="component" value="Unassembled WGS sequence"/>
</dbReference>
<comment type="caution">
    <text evidence="6">The sequence shown here is derived from an EMBL/GenBank/DDBJ whole genome shotgun (WGS) entry which is preliminary data.</text>
</comment>
<organism evidence="6 8">
    <name type="scientific">Macrostomum lignano</name>
    <dbReference type="NCBI Taxonomy" id="282301"/>
    <lineage>
        <taxon>Eukaryota</taxon>
        <taxon>Metazoa</taxon>
        <taxon>Spiralia</taxon>
        <taxon>Lophotrochozoa</taxon>
        <taxon>Platyhelminthes</taxon>
        <taxon>Rhabditophora</taxon>
        <taxon>Macrostomorpha</taxon>
        <taxon>Macrostomida</taxon>
        <taxon>Macrostomidae</taxon>
        <taxon>Macrostomum</taxon>
    </lineage>
</organism>
<gene>
    <name evidence="6" type="ORF">BOX15_Mlig004103g2</name>
    <name evidence="7" type="ORF">BOX15_Mlig004103g4</name>
</gene>
<dbReference type="InterPro" id="IPR021893">
    <property type="entry name" value="ZMYM2-like_C"/>
</dbReference>
<dbReference type="Pfam" id="PF12012">
    <property type="entry name" value="DUF3504"/>
    <property type="match status" value="1"/>
</dbReference>
<evidence type="ECO:0000256" key="3">
    <source>
        <dbReference type="ARBA" id="ARBA00022843"/>
    </source>
</evidence>
<dbReference type="InterPro" id="IPR042838">
    <property type="entry name" value="KIAA1958"/>
</dbReference>
<evidence type="ECO:0000256" key="1">
    <source>
        <dbReference type="ARBA" id="ARBA00022499"/>
    </source>
</evidence>
<evidence type="ECO:0000313" key="8">
    <source>
        <dbReference type="Proteomes" id="UP000215902"/>
    </source>
</evidence>
<sequence>MRKTKSDMKVICRFIQQVRGDQRDVQSIPPDELDEHLREFVSQARKKDGQEYEPESLKAFIHSLERHLRTYNYNGSVLRDAAFVGTRTAMNARLQELRAISRTTAVPKSLSVEHAAHLFNSGLLGTDSPQALLNTLWFFNRVHFCVRGTSRHKSLTWGQFQVLTNIDGSEFLQFSQCPGADERRYYLPASNSYSELPIDALEVFKIYTNLRPIECRQPYHPFYLSVDTAWEQGGAWFKSFGAGVHILAKIPKSLGIKVAGSSGETAEDQGSQLGSPLGRTSPAREDSTTGCCQAGDMEDIDEEEDMAVDMSRH</sequence>
<accession>A0A267E626</accession>
<evidence type="ECO:0000313" key="7">
    <source>
        <dbReference type="EMBL" id="PAA75740.1"/>
    </source>
</evidence>
<protein>
    <recommendedName>
        <fullName evidence="5">ZMYM2-like/QRICH1 C-terminal domain-containing protein</fullName>
    </recommendedName>
</protein>
<evidence type="ECO:0000259" key="5">
    <source>
        <dbReference type="Pfam" id="PF12012"/>
    </source>
</evidence>
<dbReference type="EMBL" id="NIVC01002661">
    <property type="protein sequence ID" value="PAA56112.1"/>
    <property type="molecule type" value="Genomic_DNA"/>
</dbReference>